<feature type="domain" description="GPI ethanolamine phosphate transferase 2 C-terminal" evidence="12">
    <location>
        <begin position="636"/>
        <end position="815"/>
    </location>
</feature>
<keyword evidence="6 11" id="KW-0812">Transmembrane</keyword>
<evidence type="ECO:0000256" key="7">
    <source>
        <dbReference type="ARBA" id="ARBA00022824"/>
    </source>
</evidence>
<keyword evidence="8 11" id="KW-1133">Transmembrane helix</keyword>
<name>T1K8C0_TETUR</name>
<dbReference type="EnsemblMetazoa" id="tetur07g00780.1">
    <property type="protein sequence ID" value="tetur07g00780.1"/>
    <property type="gene ID" value="tetur07g00780"/>
</dbReference>
<evidence type="ECO:0000313" key="14">
    <source>
        <dbReference type="Proteomes" id="UP000015104"/>
    </source>
</evidence>
<dbReference type="eggNOG" id="KOG2125">
    <property type="taxonomic scope" value="Eukaryota"/>
</dbReference>
<dbReference type="InterPro" id="IPR039527">
    <property type="entry name" value="PIGG/GPI7"/>
</dbReference>
<feature type="transmembrane region" description="Helical" evidence="11">
    <location>
        <begin position="456"/>
        <end position="476"/>
    </location>
</feature>
<organism evidence="13 14">
    <name type="scientific">Tetranychus urticae</name>
    <name type="common">Two-spotted spider mite</name>
    <dbReference type="NCBI Taxonomy" id="32264"/>
    <lineage>
        <taxon>Eukaryota</taxon>
        <taxon>Metazoa</taxon>
        <taxon>Ecdysozoa</taxon>
        <taxon>Arthropoda</taxon>
        <taxon>Chelicerata</taxon>
        <taxon>Arachnida</taxon>
        <taxon>Acari</taxon>
        <taxon>Acariformes</taxon>
        <taxon>Trombidiformes</taxon>
        <taxon>Prostigmata</taxon>
        <taxon>Eleutherengona</taxon>
        <taxon>Raphignathae</taxon>
        <taxon>Tetranychoidea</taxon>
        <taxon>Tetranychidae</taxon>
        <taxon>Tetranychus</taxon>
    </lineage>
</organism>
<keyword evidence="10" id="KW-0325">Glycoprotein</keyword>
<dbReference type="AlphaFoldDB" id="T1K8C0"/>
<evidence type="ECO:0000256" key="5">
    <source>
        <dbReference type="ARBA" id="ARBA00022679"/>
    </source>
</evidence>
<feature type="transmembrane region" description="Helical" evidence="11">
    <location>
        <begin position="724"/>
        <end position="746"/>
    </location>
</feature>
<dbReference type="UniPathway" id="UPA00196"/>
<evidence type="ECO:0000256" key="4">
    <source>
        <dbReference type="ARBA" id="ARBA00022502"/>
    </source>
</evidence>
<feature type="transmembrane region" description="Helical" evidence="11">
    <location>
        <begin position="685"/>
        <end position="704"/>
    </location>
</feature>
<evidence type="ECO:0000256" key="9">
    <source>
        <dbReference type="ARBA" id="ARBA00023136"/>
    </source>
</evidence>
<dbReference type="InterPro" id="IPR017850">
    <property type="entry name" value="Alkaline_phosphatase_core_sf"/>
</dbReference>
<evidence type="ECO:0000256" key="8">
    <source>
        <dbReference type="ARBA" id="ARBA00022989"/>
    </source>
</evidence>
<dbReference type="Pfam" id="PF01663">
    <property type="entry name" value="Phosphodiest"/>
    <property type="match status" value="1"/>
</dbReference>
<dbReference type="STRING" id="32264.T1K8C0"/>
<keyword evidence="4" id="KW-0337">GPI-anchor biosynthesis</keyword>
<feature type="transmembrane region" description="Helical" evidence="11">
    <location>
        <begin position="7"/>
        <end position="27"/>
    </location>
</feature>
<dbReference type="EMBL" id="CAEY01001873">
    <property type="status" value="NOT_ANNOTATED_CDS"/>
    <property type="molecule type" value="Genomic_DNA"/>
</dbReference>
<feature type="transmembrane region" description="Helical" evidence="11">
    <location>
        <begin position="577"/>
        <end position="602"/>
    </location>
</feature>
<reference evidence="13" key="2">
    <citation type="submission" date="2015-06" db="UniProtKB">
        <authorList>
            <consortium name="EnsemblMetazoa"/>
        </authorList>
    </citation>
    <scope>IDENTIFICATION</scope>
</reference>
<accession>T1K8C0</accession>
<dbReference type="InterPro" id="IPR037674">
    <property type="entry name" value="PIG-G_N"/>
</dbReference>
<comment type="similarity">
    <text evidence="3">Belongs to the PIGG/PIGN/PIGO family. PIGG subfamily.</text>
</comment>
<comment type="subcellular location">
    <subcellularLocation>
        <location evidence="1">Endoplasmic reticulum membrane</location>
        <topology evidence="1">Multi-pass membrane protein</topology>
    </subcellularLocation>
</comment>
<keyword evidence="9 11" id="KW-0472">Membrane</keyword>
<feature type="transmembrane region" description="Helical" evidence="11">
    <location>
        <begin position="812"/>
        <end position="831"/>
    </location>
</feature>
<evidence type="ECO:0000256" key="10">
    <source>
        <dbReference type="ARBA" id="ARBA00023180"/>
    </source>
</evidence>
<feature type="transmembrane region" description="Helical" evidence="11">
    <location>
        <begin position="547"/>
        <end position="565"/>
    </location>
</feature>
<protein>
    <recommendedName>
        <fullName evidence="12">GPI ethanolamine phosphate transferase 2 C-terminal domain-containing protein</fullName>
    </recommendedName>
</protein>
<proteinExistence type="inferred from homology"/>
<feature type="transmembrane region" description="Helical" evidence="11">
    <location>
        <begin position="514"/>
        <end position="535"/>
    </location>
</feature>
<evidence type="ECO:0000313" key="13">
    <source>
        <dbReference type="EnsemblMetazoa" id="tetur07g00780.1"/>
    </source>
</evidence>
<dbReference type="GO" id="GO:0006506">
    <property type="term" value="P:GPI anchor biosynthetic process"/>
    <property type="evidence" value="ECO:0007669"/>
    <property type="project" value="UniProtKB-UniPathway"/>
</dbReference>
<dbReference type="Gene3D" id="3.40.720.10">
    <property type="entry name" value="Alkaline Phosphatase, subunit A"/>
    <property type="match status" value="1"/>
</dbReference>
<feature type="transmembrane region" description="Helical" evidence="11">
    <location>
        <begin position="416"/>
        <end position="436"/>
    </location>
</feature>
<dbReference type="GO" id="GO:0051267">
    <property type="term" value="F:CP2 mannose-ethanolamine phosphotransferase activity"/>
    <property type="evidence" value="ECO:0007669"/>
    <property type="project" value="TreeGrafter"/>
</dbReference>
<dbReference type="SUPFAM" id="SSF53649">
    <property type="entry name" value="Alkaline phosphatase-like"/>
    <property type="match status" value="1"/>
</dbReference>
<evidence type="ECO:0000256" key="6">
    <source>
        <dbReference type="ARBA" id="ARBA00022692"/>
    </source>
</evidence>
<dbReference type="PANTHER" id="PTHR23072">
    <property type="entry name" value="PHOSPHATIDYLINOSITOL GLYCAN-RELATED"/>
    <property type="match status" value="1"/>
</dbReference>
<dbReference type="Proteomes" id="UP000015104">
    <property type="component" value="Unassembled WGS sequence"/>
</dbReference>
<evidence type="ECO:0000256" key="2">
    <source>
        <dbReference type="ARBA" id="ARBA00004687"/>
    </source>
</evidence>
<dbReference type="InterPro" id="IPR045687">
    <property type="entry name" value="PIGG/GPI7_C"/>
</dbReference>
<dbReference type="CDD" id="cd16024">
    <property type="entry name" value="GPI_EPT_2"/>
    <property type="match status" value="1"/>
</dbReference>
<feature type="transmembrane region" description="Helical" evidence="11">
    <location>
        <begin position="482"/>
        <end position="502"/>
    </location>
</feature>
<feature type="transmembrane region" description="Helical" evidence="11">
    <location>
        <begin position="636"/>
        <end position="664"/>
    </location>
</feature>
<evidence type="ECO:0000256" key="3">
    <source>
        <dbReference type="ARBA" id="ARBA00005315"/>
    </source>
</evidence>
<comment type="pathway">
    <text evidence="2">Glycolipid biosynthesis; glycosylphosphatidylinositol-anchor biosynthesis.</text>
</comment>
<keyword evidence="14" id="KW-1185">Reference proteome</keyword>
<dbReference type="PANTHER" id="PTHR23072:SF0">
    <property type="entry name" value="GPI ETHANOLAMINE PHOSPHATE TRANSFERASE 2"/>
    <property type="match status" value="1"/>
</dbReference>
<sequence>MAFTKLVNFVYIVIHFVAIVLFLYGYFSLSDNQNLDNLNQYDNMIAVKPIVSHCELYKKEPMFKKLVFVLIDALRADFISVQSMPFVSELLNNNTAIRFTSTAATPTVTMPRLKALLAGIRPNFLDIIRNLNAGSFNEDNFISKAKEAGRRIIFYGDDTWMKMFSKETFIKFNLTYSFFATDYTEVDTNVTDNMRPELNQLEQWDFMILHYLGLDHIGHSFGAKSHLLPQKLHEMDYVIESIYEKVSAQNEPYLILVTGDHGMTDDGNHGGSSSPEINTGLLFIHTGLLSKMTWANNVLQSVQQVDITATISLLFGLSIPIKSHGKLITPLMKHWSVPLDQTTCYLFENSMQMKNLMKFSDATVNILSKAVEGHSEYISSVNKTSTVLKSVEKNYEEFLQNAQKEVIINQEYTSSIGLFIQVIAILMCFFSAIKILENEYKEVNSVIFNGNLNEPLQVFMLFAIGARIVLLGSTSFVEMEPFFWSFLSSTIVILSALNFFLVQRTVPSLFNFMSLPFDYAVGIIGHISAIILIRIVSSWQTVASRFSKQQCILISGLFWIYLYRCDTNFLTTYRLPFFNLIPPLSSLFKARLIYLHILLLLMENFFKRRNIDFDCNLIDGLIPKRTRRNNELTPSILRTFTVCWILLICLLSKLVNIPLIAISIGLEKIIYSITKWSLKNDFSHLIYFVSTYLTFGYTFYYSQGNSNDISTIDVASGYIGLDDYMPLFTSILIVSNTYSQLIFWLLMMFVRITEVKSNLLAFRVTKAITGTFSFLITSQFLTVGYFMIVALILRNHLFIWTVVSPKLLYETFQSFLIFMVAVMVTICTQLGR</sequence>
<feature type="transmembrane region" description="Helical" evidence="11">
    <location>
        <begin position="767"/>
        <end position="792"/>
    </location>
</feature>
<dbReference type="HOGENOM" id="CLU_004770_4_0_1"/>
<dbReference type="Pfam" id="PF19316">
    <property type="entry name" value="PIGO_PIGG"/>
    <property type="match status" value="1"/>
</dbReference>
<evidence type="ECO:0000256" key="11">
    <source>
        <dbReference type="SAM" id="Phobius"/>
    </source>
</evidence>
<reference evidence="14" key="1">
    <citation type="submission" date="2011-08" db="EMBL/GenBank/DDBJ databases">
        <authorList>
            <person name="Rombauts S."/>
        </authorList>
    </citation>
    <scope>NUCLEOTIDE SEQUENCE</scope>
    <source>
        <strain evidence="14">London</strain>
    </source>
</reference>
<evidence type="ECO:0000256" key="1">
    <source>
        <dbReference type="ARBA" id="ARBA00004477"/>
    </source>
</evidence>
<dbReference type="GO" id="GO:0005789">
    <property type="term" value="C:endoplasmic reticulum membrane"/>
    <property type="evidence" value="ECO:0007669"/>
    <property type="project" value="UniProtKB-SubCell"/>
</dbReference>
<keyword evidence="5" id="KW-0808">Transferase</keyword>
<evidence type="ECO:0000259" key="12">
    <source>
        <dbReference type="Pfam" id="PF19316"/>
    </source>
</evidence>
<keyword evidence="7" id="KW-0256">Endoplasmic reticulum</keyword>
<dbReference type="InterPro" id="IPR002591">
    <property type="entry name" value="Phosphodiest/P_Trfase"/>
</dbReference>